<proteinExistence type="inferred from homology"/>
<feature type="domain" description="CAP-Gly" evidence="7">
    <location>
        <begin position="32"/>
        <end position="76"/>
    </location>
</feature>
<dbReference type="Pfam" id="PF01302">
    <property type="entry name" value="CAP_GLY"/>
    <property type="match status" value="1"/>
</dbReference>
<dbReference type="InterPro" id="IPR001611">
    <property type="entry name" value="Leu-rich_rpt"/>
</dbReference>
<dbReference type="GO" id="GO:0005737">
    <property type="term" value="C:cytoplasm"/>
    <property type="evidence" value="ECO:0007669"/>
    <property type="project" value="UniProtKB-SubCell"/>
</dbReference>
<comment type="subcellular location">
    <subcellularLocation>
        <location evidence="1">Cytoplasm</location>
    </subcellularLocation>
</comment>
<gene>
    <name evidence="8" type="ORF">BGZ65_003430</name>
</gene>
<dbReference type="SMART" id="SM01052">
    <property type="entry name" value="CAP_GLY"/>
    <property type="match status" value="1"/>
</dbReference>
<evidence type="ECO:0000256" key="6">
    <source>
        <dbReference type="ARBA" id="ARBA00023186"/>
    </source>
</evidence>
<dbReference type="Gene3D" id="3.10.20.90">
    <property type="entry name" value="Phosphatidylinositol 3-kinase Catalytic Subunit, Chain A, domain 1"/>
    <property type="match status" value="1"/>
</dbReference>
<keyword evidence="9" id="KW-1185">Reference proteome</keyword>
<dbReference type="SUPFAM" id="SSF54236">
    <property type="entry name" value="Ubiquitin-like"/>
    <property type="match status" value="1"/>
</dbReference>
<dbReference type="InterPro" id="IPR036859">
    <property type="entry name" value="CAP-Gly_dom_sf"/>
</dbReference>
<dbReference type="Gene3D" id="2.30.30.190">
    <property type="entry name" value="CAP Gly-rich-like domain"/>
    <property type="match status" value="1"/>
</dbReference>
<name>A0A9P6LSY1_9FUNG</name>
<evidence type="ECO:0000313" key="9">
    <source>
        <dbReference type="Proteomes" id="UP000749646"/>
    </source>
</evidence>
<dbReference type="PROSITE" id="PS51450">
    <property type="entry name" value="LRR"/>
    <property type="match status" value="2"/>
</dbReference>
<evidence type="ECO:0000259" key="7">
    <source>
        <dbReference type="PROSITE" id="PS50245"/>
    </source>
</evidence>
<evidence type="ECO:0000256" key="1">
    <source>
        <dbReference type="ARBA" id="ARBA00004496"/>
    </source>
</evidence>
<sequence>MAQPTEAQPQLQLRIGQRIEAEHFRGTIRYVGEVPSTKGVWLGVEWDEKERGKHSGEHNGTKYFDCLFPGTGSFTRPSDKINVGQTLLAVLRERYVDEDKDVKDLFLGQSGIKVDVYDFERVKEKQKNLDQMVTVGLAHTNVATTADFEETQKTCPNITDLDLSSTLVETWKDVADICAPLSSLDVLRLNRNRFHPLTDQLSLDYGFRNLRCLALNRVYLTWDEVELLEPSMPKLKILQIGYNQFTELGKTNKTVPIMSQKVKGFANLKELHLEGNMFTDWNQILRLSHLPKLVSLDLSENKIENILGPQDENDFKALKSLRLNDNCLRDWTSIDHLGRYTGLTTVWLGENHFMDTGLMGQASGGSSHGTDSRIVTIARMPHMKNINGSEVTMKNRLDAELYYTKHVALSTKNMDQEAIRAIHPRFEELCQVHGPPDTSEEYLKATSEILKDRLIAITLVSKDSIDGPVKATFQKKLLGTMTVKSLKNLAQKLMRIPALRQEMVFLTNDPDYENVKVQVWFADDMRQISYYDVKEGEEIIVLDKNRANK</sequence>
<organism evidence="8 9">
    <name type="scientific">Modicella reniformis</name>
    <dbReference type="NCBI Taxonomy" id="1440133"/>
    <lineage>
        <taxon>Eukaryota</taxon>
        <taxon>Fungi</taxon>
        <taxon>Fungi incertae sedis</taxon>
        <taxon>Mucoromycota</taxon>
        <taxon>Mortierellomycotina</taxon>
        <taxon>Mortierellomycetes</taxon>
        <taxon>Mortierellales</taxon>
        <taxon>Mortierellaceae</taxon>
        <taxon>Modicella</taxon>
    </lineage>
</organism>
<protein>
    <recommendedName>
        <fullName evidence="7">CAP-Gly domain-containing protein</fullName>
    </recommendedName>
</protein>
<dbReference type="InterPro" id="IPR029071">
    <property type="entry name" value="Ubiquitin-like_domsf"/>
</dbReference>
<dbReference type="PROSITE" id="PS50245">
    <property type="entry name" value="CAP_GLY_2"/>
    <property type="match status" value="1"/>
</dbReference>
<keyword evidence="4" id="KW-0433">Leucine-rich repeat</keyword>
<dbReference type="AlphaFoldDB" id="A0A9P6LSY1"/>
<dbReference type="Proteomes" id="UP000749646">
    <property type="component" value="Unassembled WGS sequence"/>
</dbReference>
<evidence type="ECO:0000256" key="2">
    <source>
        <dbReference type="ARBA" id="ARBA00006286"/>
    </source>
</evidence>
<keyword evidence="5" id="KW-0677">Repeat</keyword>
<dbReference type="InterPro" id="IPR000938">
    <property type="entry name" value="CAP-Gly_domain"/>
</dbReference>
<dbReference type="InterPro" id="IPR032675">
    <property type="entry name" value="LRR_dom_sf"/>
</dbReference>
<keyword evidence="6" id="KW-0143">Chaperone</keyword>
<dbReference type="SUPFAM" id="SSF52058">
    <property type="entry name" value="L domain-like"/>
    <property type="match status" value="1"/>
</dbReference>
<evidence type="ECO:0000256" key="4">
    <source>
        <dbReference type="ARBA" id="ARBA00022614"/>
    </source>
</evidence>
<accession>A0A9P6LSY1</accession>
<comment type="similarity">
    <text evidence="2">Belongs to the TBCE family.</text>
</comment>
<dbReference type="PANTHER" id="PTHR18849">
    <property type="entry name" value="LEUCINE RICH REPEAT PROTEIN"/>
    <property type="match status" value="1"/>
</dbReference>
<evidence type="ECO:0000313" key="8">
    <source>
        <dbReference type="EMBL" id="KAF9935260.1"/>
    </source>
</evidence>
<dbReference type="EMBL" id="JAAAHW010009882">
    <property type="protein sequence ID" value="KAF9935260.1"/>
    <property type="molecule type" value="Genomic_DNA"/>
</dbReference>
<evidence type="ECO:0000256" key="5">
    <source>
        <dbReference type="ARBA" id="ARBA00022737"/>
    </source>
</evidence>
<dbReference type="CDD" id="cd17044">
    <property type="entry name" value="Ubl_TBCE"/>
    <property type="match status" value="1"/>
</dbReference>
<dbReference type="OrthoDB" id="5273213at2759"/>
<comment type="caution">
    <text evidence="8">The sequence shown here is derived from an EMBL/GenBank/DDBJ whole genome shotgun (WGS) entry which is preliminary data.</text>
</comment>
<evidence type="ECO:0000256" key="3">
    <source>
        <dbReference type="ARBA" id="ARBA00022490"/>
    </source>
</evidence>
<dbReference type="InterPro" id="IPR044079">
    <property type="entry name" value="Ubl_TBCE"/>
</dbReference>
<dbReference type="Gene3D" id="3.80.10.10">
    <property type="entry name" value="Ribonuclease Inhibitor"/>
    <property type="match status" value="2"/>
</dbReference>
<dbReference type="PANTHER" id="PTHR18849:SF0">
    <property type="entry name" value="CILIA- AND FLAGELLA-ASSOCIATED PROTEIN 410-RELATED"/>
    <property type="match status" value="1"/>
</dbReference>
<keyword evidence="3" id="KW-0963">Cytoplasm</keyword>
<reference evidence="8" key="1">
    <citation type="journal article" date="2020" name="Fungal Divers.">
        <title>Resolving the Mortierellaceae phylogeny through synthesis of multi-gene phylogenetics and phylogenomics.</title>
        <authorList>
            <person name="Vandepol N."/>
            <person name="Liber J."/>
            <person name="Desiro A."/>
            <person name="Na H."/>
            <person name="Kennedy M."/>
            <person name="Barry K."/>
            <person name="Grigoriev I.V."/>
            <person name="Miller A.N."/>
            <person name="O'Donnell K."/>
            <person name="Stajich J.E."/>
            <person name="Bonito G."/>
        </authorList>
    </citation>
    <scope>NUCLEOTIDE SEQUENCE</scope>
    <source>
        <strain evidence="8">MES-2147</strain>
    </source>
</reference>
<dbReference type="SUPFAM" id="SSF74924">
    <property type="entry name" value="Cap-Gly domain"/>
    <property type="match status" value="1"/>
</dbReference>